<dbReference type="GO" id="GO:0008233">
    <property type="term" value="F:peptidase activity"/>
    <property type="evidence" value="ECO:0007669"/>
    <property type="project" value="UniProtKB-KW"/>
</dbReference>
<dbReference type="GO" id="GO:0005737">
    <property type="term" value="C:cytoplasm"/>
    <property type="evidence" value="ECO:0007669"/>
    <property type="project" value="TreeGrafter"/>
</dbReference>
<feature type="domain" description="DJ-1/PfpI" evidence="4">
    <location>
        <begin position="27"/>
        <end position="216"/>
    </location>
</feature>
<dbReference type="AlphaFoldDB" id="A0A4R2EM04"/>
<reference evidence="5 6" key="1">
    <citation type="submission" date="2019-03" db="EMBL/GenBank/DDBJ databases">
        <title>Genomic Encyclopedia of Archaeal and Bacterial Type Strains, Phase II (KMG-II): from individual species to whole genera.</title>
        <authorList>
            <person name="Goeker M."/>
        </authorList>
    </citation>
    <scope>NUCLEOTIDE SEQUENCE [LARGE SCALE GENOMIC DNA]</scope>
    <source>
        <strain evidence="5 6">RL-C</strain>
    </source>
</reference>
<evidence type="ECO:0000256" key="2">
    <source>
        <dbReference type="ARBA" id="ARBA00023239"/>
    </source>
</evidence>
<keyword evidence="2" id="KW-0456">Lyase</keyword>
<keyword evidence="5" id="KW-0645">Protease</keyword>
<comment type="similarity">
    <text evidence="3">Belongs to the peptidase C56 family. HSP31-like subfamily.</text>
</comment>
<dbReference type="Proteomes" id="UP000294830">
    <property type="component" value="Unassembled WGS sequence"/>
</dbReference>
<dbReference type="EMBL" id="SLWB01000011">
    <property type="protein sequence ID" value="TCN65359.1"/>
    <property type="molecule type" value="Genomic_DNA"/>
</dbReference>
<keyword evidence="6" id="KW-1185">Reference proteome</keyword>
<keyword evidence="1" id="KW-0346">Stress response</keyword>
<evidence type="ECO:0000259" key="4">
    <source>
        <dbReference type="Pfam" id="PF01965"/>
    </source>
</evidence>
<dbReference type="OrthoDB" id="9797664at2"/>
<dbReference type="InterPro" id="IPR029062">
    <property type="entry name" value="Class_I_gatase-like"/>
</dbReference>
<dbReference type="PANTHER" id="PTHR48094">
    <property type="entry name" value="PROTEIN/NUCLEIC ACID DEGLYCASE DJ-1-RELATED"/>
    <property type="match status" value="1"/>
</dbReference>
<evidence type="ECO:0000256" key="3">
    <source>
        <dbReference type="ARBA" id="ARBA00038493"/>
    </source>
</evidence>
<organism evidence="5 6">
    <name type="scientific">Acetobacteroides hydrogenigenes</name>
    <dbReference type="NCBI Taxonomy" id="979970"/>
    <lineage>
        <taxon>Bacteria</taxon>
        <taxon>Pseudomonadati</taxon>
        <taxon>Bacteroidota</taxon>
        <taxon>Bacteroidia</taxon>
        <taxon>Bacteroidales</taxon>
        <taxon>Rikenellaceae</taxon>
        <taxon>Acetobacteroides</taxon>
    </lineage>
</organism>
<evidence type="ECO:0000313" key="5">
    <source>
        <dbReference type="EMBL" id="TCN65359.1"/>
    </source>
</evidence>
<proteinExistence type="inferred from homology"/>
<dbReference type="GO" id="GO:0019172">
    <property type="term" value="F:glyoxalase III activity"/>
    <property type="evidence" value="ECO:0007669"/>
    <property type="project" value="TreeGrafter"/>
</dbReference>
<dbReference type="PANTHER" id="PTHR48094:SF11">
    <property type="entry name" value="GLUTATHIONE-INDEPENDENT GLYOXALASE HSP31-RELATED"/>
    <property type="match status" value="1"/>
</dbReference>
<dbReference type="InterPro" id="IPR050325">
    <property type="entry name" value="Prot/Nucl_acid_deglycase"/>
</dbReference>
<evidence type="ECO:0000256" key="1">
    <source>
        <dbReference type="ARBA" id="ARBA00023016"/>
    </source>
</evidence>
<dbReference type="Gene3D" id="3.40.50.880">
    <property type="match status" value="1"/>
</dbReference>
<evidence type="ECO:0000313" key="6">
    <source>
        <dbReference type="Proteomes" id="UP000294830"/>
    </source>
</evidence>
<protein>
    <submittedName>
        <fullName evidence="5">Putative intracellular protease/amidase</fullName>
    </submittedName>
</protein>
<dbReference type="RefSeq" id="WP_131839741.1">
    <property type="nucleotide sequence ID" value="NZ_SLWB01000011.1"/>
</dbReference>
<dbReference type="SUPFAM" id="SSF52317">
    <property type="entry name" value="Class I glutamine amidotransferase-like"/>
    <property type="match status" value="1"/>
</dbReference>
<keyword evidence="5" id="KW-0378">Hydrolase</keyword>
<dbReference type="Pfam" id="PF01965">
    <property type="entry name" value="DJ-1_PfpI"/>
    <property type="match status" value="1"/>
</dbReference>
<dbReference type="GO" id="GO:0019243">
    <property type="term" value="P:methylglyoxal catabolic process to D-lactate via S-lactoyl-glutathione"/>
    <property type="evidence" value="ECO:0007669"/>
    <property type="project" value="TreeGrafter"/>
</dbReference>
<accession>A0A4R2EM04</accession>
<dbReference type="InterPro" id="IPR002818">
    <property type="entry name" value="DJ-1/PfpI"/>
</dbReference>
<name>A0A4R2EM04_9BACT</name>
<sequence>MKKVLFVVSSHSVKGATGEPTGYYLGEVSHTWSVLHDAGLEIDFVSPKGGEAPGEGFDFTDPINKKFWDNDEYRSKIQNTLKPSDVDVDQYVAIYYAGGHGTMWDFADNTELQQITKQIYEGGGYVGAVCHGPAGLLNVRLSNGDNLVKGKRVNTFTDAEERAINLDKIVPYMLETEMKKRGVLFESSGLREPHVAVDDRLVTGQNPASAKGVGEALLQLINQQ</sequence>
<gene>
    <name evidence="5" type="ORF">CLV25_11138</name>
</gene>
<comment type="caution">
    <text evidence="5">The sequence shown here is derived from an EMBL/GenBank/DDBJ whole genome shotgun (WGS) entry which is preliminary data.</text>
</comment>
<dbReference type="CDD" id="cd03141">
    <property type="entry name" value="GATase1_Hsp31_like"/>
    <property type="match status" value="1"/>
</dbReference>
<dbReference type="GO" id="GO:0006508">
    <property type="term" value="P:proteolysis"/>
    <property type="evidence" value="ECO:0007669"/>
    <property type="project" value="UniProtKB-KW"/>
</dbReference>